<dbReference type="NCBIfam" id="TIGR01444">
    <property type="entry name" value="fkbM_fam"/>
    <property type="match status" value="1"/>
</dbReference>
<evidence type="ECO:0000256" key="1">
    <source>
        <dbReference type="SAM" id="Coils"/>
    </source>
</evidence>
<dbReference type="InterPro" id="IPR006342">
    <property type="entry name" value="FkbM_mtfrase"/>
</dbReference>
<sequence length="372" mass="41318">MKVHRDRVSIDVALSPQNTSSGSEPRSAVTCNLELKEKKSIFRKIKDEFRRTQKRVSVGISRLSGGHRPIDDETNRAIAELQDANRQLQQTVALLQARMDEVQRLSSGNRNSKASNGILVQVKSGYVMCPPHESTLLGYLRESGDLERGTRLLIERILRPGDVFVDVGSHIGLHSVAAANRLQGRGKVYAFEPSTSTYAFLQDTVQANNFQDLVETFQCAVTDQVGEQRFYLAPIAGHQSLFPLYEEQVNSDNFEIVRTTPLDDALPAGTNVRLLKIDAEGAEILAVHGARQTIQASPNIGLIVEFGPSHLERTGVTAAQWFGAFEELQLVYRVIEPFTGTLEEWSIEQLMEVESANLLFARPDSDIWASAQ</sequence>
<dbReference type="EMBL" id="PUIA01000016">
    <property type="protein sequence ID" value="PQO38826.1"/>
    <property type="molecule type" value="Genomic_DNA"/>
</dbReference>
<keyword evidence="1" id="KW-0175">Coiled coil</keyword>
<dbReference type="Pfam" id="PF05050">
    <property type="entry name" value="Methyltransf_21"/>
    <property type="match status" value="1"/>
</dbReference>
<gene>
    <name evidence="3" type="ORF">C5Y96_02860</name>
</gene>
<reference evidence="3 4" key="1">
    <citation type="submission" date="2018-02" db="EMBL/GenBank/DDBJ databases">
        <title>Comparative genomes isolates from brazilian mangrove.</title>
        <authorList>
            <person name="Araujo J.E."/>
            <person name="Taketani R.G."/>
            <person name="Silva M.C.P."/>
            <person name="Loureco M.V."/>
            <person name="Andreote F.D."/>
        </authorList>
    </citation>
    <scope>NUCLEOTIDE SEQUENCE [LARGE SCALE GENOMIC DNA]</scope>
    <source>
        <strain evidence="3 4">HEX-2 MGV</strain>
    </source>
</reference>
<dbReference type="Proteomes" id="UP000240009">
    <property type="component" value="Unassembled WGS sequence"/>
</dbReference>
<evidence type="ECO:0000313" key="3">
    <source>
        <dbReference type="EMBL" id="PQO38826.1"/>
    </source>
</evidence>
<name>A0A2S8G2Z5_9BACT</name>
<proteinExistence type="predicted"/>
<dbReference type="PANTHER" id="PTHR34203:SF15">
    <property type="entry name" value="SLL1173 PROTEIN"/>
    <property type="match status" value="1"/>
</dbReference>
<dbReference type="OrthoDB" id="276857at2"/>
<dbReference type="Gene3D" id="3.40.50.150">
    <property type="entry name" value="Vaccinia Virus protein VP39"/>
    <property type="match status" value="1"/>
</dbReference>
<evidence type="ECO:0000313" key="4">
    <source>
        <dbReference type="Proteomes" id="UP000240009"/>
    </source>
</evidence>
<dbReference type="AlphaFoldDB" id="A0A2S8G2Z5"/>
<dbReference type="PANTHER" id="PTHR34203">
    <property type="entry name" value="METHYLTRANSFERASE, FKBM FAMILY PROTEIN"/>
    <property type="match status" value="1"/>
</dbReference>
<dbReference type="InterPro" id="IPR029063">
    <property type="entry name" value="SAM-dependent_MTases_sf"/>
</dbReference>
<dbReference type="RefSeq" id="WP_105350026.1">
    <property type="nucleotide sequence ID" value="NZ_PUIA01000016.1"/>
</dbReference>
<dbReference type="SUPFAM" id="SSF53335">
    <property type="entry name" value="S-adenosyl-L-methionine-dependent methyltransferases"/>
    <property type="match status" value="1"/>
</dbReference>
<organism evidence="3 4">
    <name type="scientific">Blastopirellula marina</name>
    <dbReference type="NCBI Taxonomy" id="124"/>
    <lineage>
        <taxon>Bacteria</taxon>
        <taxon>Pseudomonadati</taxon>
        <taxon>Planctomycetota</taxon>
        <taxon>Planctomycetia</taxon>
        <taxon>Pirellulales</taxon>
        <taxon>Pirellulaceae</taxon>
        <taxon>Blastopirellula</taxon>
    </lineage>
</organism>
<feature type="domain" description="Methyltransferase FkbM" evidence="2">
    <location>
        <begin position="166"/>
        <end position="325"/>
    </location>
</feature>
<dbReference type="InterPro" id="IPR052514">
    <property type="entry name" value="SAM-dependent_MTase"/>
</dbReference>
<protein>
    <recommendedName>
        <fullName evidence="2">Methyltransferase FkbM domain-containing protein</fullName>
    </recommendedName>
</protein>
<accession>A0A2S8G2Z5</accession>
<feature type="coiled-coil region" evidence="1">
    <location>
        <begin position="71"/>
        <end position="105"/>
    </location>
</feature>
<comment type="caution">
    <text evidence="3">The sequence shown here is derived from an EMBL/GenBank/DDBJ whole genome shotgun (WGS) entry which is preliminary data.</text>
</comment>
<evidence type="ECO:0000259" key="2">
    <source>
        <dbReference type="Pfam" id="PF05050"/>
    </source>
</evidence>